<comment type="caution">
    <text evidence="2">The sequence shown here is derived from an EMBL/GenBank/DDBJ whole genome shotgun (WGS) entry which is preliminary data.</text>
</comment>
<name>A0A1B6NXQ5_9ZZZZ</name>
<gene>
    <name evidence="2" type="ORF">MGSAQ_000294</name>
</gene>
<keyword evidence="1" id="KW-0472">Membrane</keyword>
<sequence length="62" mass="6852">MSYFLVDEINVEPIYISIYMVSVTLSGLVISQYLGHLADKGFNANRLYGLTMVCVGIAMVAF</sequence>
<keyword evidence="1" id="KW-0812">Transmembrane</keyword>
<proteinExistence type="predicted"/>
<feature type="non-terminal residue" evidence="2">
    <location>
        <position position="62"/>
    </location>
</feature>
<evidence type="ECO:0000313" key="2">
    <source>
        <dbReference type="EMBL" id="KTF08210.1"/>
    </source>
</evidence>
<feature type="transmembrane region" description="Helical" evidence="1">
    <location>
        <begin position="46"/>
        <end position="61"/>
    </location>
</feature>
<dbReference type="AlphaFoldDB" id="A0A1B6NXQ5"/>
<evidence type="ECO:0000256" key="1">
    <source>
        <dbReference type="SAM" id="Phobius"/>
    </source>
</evidence>
<feature type="transmembrane region" description="Helical" evidence="1">
    <location>
        <begin position="14"/>
        <end position="34"/>
    </location>
</feature>
<accession>A0A1B6NXQ5</accession>
<keyword evidence="1" id="KW-1133">Transmembrane helix</keyword>
<organism evidence="2">
    <name type="scientific">marine sediment metagenome</name>
    <dbReference type="NCBI Taxonomy" id="412755"/>
    <lineage>
        <taxon>unclassified sequences</taxon>
        <taxon>metagenomes</taxon>
        <taxon>ecological metagenomes</taxon>
    </lineage>
</organism>
<dbReference type="EMBL" id="AYSL01000091">
    <property type="protein sequence ID" value="KTF08210.1"/>
    <property type="molecule type" value="Genomic_DNA"/>
</dbReference>
<protein>
    <submittedName>
        <fullName evidence="2">Major facilitator family protein</fullName>
    </submittedName>
</protein>
<reference evidence="2" key="1">
    <citation type="submission" date="2013-11" db="EMBL/GenBank/DDBJ databases">
        <title>Microbial diversity, functional groups and degradation webs in Northern and Southern Mediterranean and Red Sea marine crude oil polluted sites.</title>
        <authorList>
            <person name="Daffonchio D."/>
            <person name="Mapelli F."/>
            <person name="Ferrer M."/>
            <person name="Richter M."/>
            <person name="Cherif A."/>
            <person name="Malkawi H.I."/>
            <person name="Yakimov M.M."/>
            <person name="Abdel-Fattah Y.R."/>
            <person name="Blaghen M."/>
            <person name="Golyshin P.N."/>
            <person name="Kalogerakis N."/>
            <person name="Boon N."/>
            <person name="Magagnini M."/>
            <person name="Fava F."/>
        </authorList>
    </citation>
    <scope>NUCLEOTIDE SEQUENCE</scope>
</reference>